<dbReference type="EMBL" id="LR796188">
    <property type="protein sequence ID" value="CAB4125167.1"/>
    <property type="molecule type" value="Genomic_DNA"/>
</dbReference>
<reference evidence="1" key="1">
    <citation type="submission" date="2020-04" db="EMBL/GenBank/DDBJ databases">
        <authorList>
            <person name="Chiriac C."/>
            <person name="Salcher M."/>
            <person name="Ghai R."/>
            <person name="Kavagutti S V."/>
        </authorList>
    </citation>
    <scope>NUCLEOTIDE SEQUENCE</scope>
</reference>
<proteinExistence type="predicted"/>
<sequence length="330" mass="35345">MSFKRFDTEDIALSADSVVAPAWSNQTTTLTSMATGTQASLASGKYYYNMYTAGAADVQFSTAYGNLNGSGSTLITSTEVGKSPSSVIYGQYRTLINGDENTNFNFGGPTPNSIHVITVNRARFKERLLPGSFELTLTSGSRTITLVDNSSTLTTLSYGDAGRVYDIVSGTIANGVYTGGSTFTAASGSFGKFLPDVGVFVFNTNALKDATYGIKLLVSESYNSEGGNKTAFTSAIISGSNFSLRSEETITSNYVFVRVRNGEFNYSTNPSNITGSGDLRNSVMINTPQSYMTTVGLYNDNNDLLGVAKLSKPLVKDFTKEALIRIKLDF</sequence>
<accession>A0A6J5KW04</accession>
<protein>
    <submittedName>
        <fullName evidence="1">Uncharacterized protein</fullName>
    </submittedName>
</protein>
<organism evidence="1">
    <name type="scientific">uncultured Caudovirales phage</name>
    <dbReference type="NCBI Taxonomy" id="2100421"/>
    <lineage>
        <taxon>Viruses</taxon>
        <taxon>Duplodnaviria</taxon>
        <taxon>Heunggongvirae</taxon>
        <taxon>Uroviricota</taxon>
        <taxon>Caudoviricetes</taxon>
        <taxon>Peduoviridae</taxon>
        <taxon>Maltschvirus</taxon>
        <taxon>Maltschvirus maltsch</taxon>
    </lineage>
</organism>
<name>A0A6J5KW04_9CAUD</name>
<evidence type="ECO:0000313" key="1">
    <source>
        <dbReference type="EMBL" id="CAB4125167.1"/>
    </source>
</evidence>
<gene>
    <name evidence="1" type="ORF">UFOVP54_73</name>
</gene>